<feature type="domain" description="Aminoacyl-transfer RNA synthetases class-II family profile" evidence="9">
    <location>
        <begin position="143"/>
        <end position="563"/>
    </location>
</feature>
<dbReference type="Gene3D" id="3.30.1360.30">
    <property type="entry name" value="GAD-like domain"/>
    <property type="match status" value="1"/>
</dbReference>
<feature type="binding site" evidence="8">
    <location>
        <position position="222"/>
    </location>
    <ligand>
        <name>L-aspartate</name>
        <dbReference type="ChEBI" id="CHEBI:29991"/>
    </ligand>
</feature>
<keyword evidence="5 8" id="KW-0067">ATP-binding</keyword>
<dbReference type="Gene3D" id="3.30.930.10">
    <property type="entry name" value="Bira Bifunctional Protein, Domain 2"/>
    <property type="match status" value="1"/>
</dbReference>
<gene>
    <name evidence="8" type="primary">aspS</name>
    <name evidence="10" type="ORF">AVDCRST_MAG86-1317</name>
</gene>
<evidence type="ECO:0000256" key="1">
    <source>
        <dbReference type="ARBA" id="ARBA00006303"/>
    </source>
</evidence>
<evidence type="ECO:0000256" key="7">
    <source>
        <dbReference type="ARBA" id="ARBA00023146"/>
    </source>
</evidence>
<dbReference type="InterPro" id="IPR047089">
    <property type="entry name" value="Asp-tRNA-ligase_1_N"/>
</dbReference>
<dbReference type="GO" id="GO:0003676">
    <property type="term" value="F:nucleic acid binding"/>
    <property type="evidence" value="ECO:0007669"/>
    <property type="project" value="InterPro"/>
</dbReference>
<dbReference type="InterPro" id="IPR045864">
    <property type="entry name" value="aa-tRNA-synth_II/BPL/LPL"/>
</dbReference>
<protein>
    <recommendedName>
        <fullName evidence="8">Aspartate--tRNA ligase</fullName>
        <ecNumber evidence="8">6.1.1.12</ecNumber>
    </recommendedName>
    <alternativeName>
        <fullName evidence="8">Aspartyl-tRNA synthetase</fullName>
        <shortName evidence="8">AspRS</shortName>
    </alternativeName>
</protein>
<evidence type="ECO:0000256" key="8">
    <source>
        <dbReference type="HAMAP-Rule" id="MF_00044"/>
    </source>
</evidence>
<organism evidence="10">
    <name type="scientific">uncultured Truepera sp</name>
    <dbReference type="NCBI Taxonomy" id="543023"/>
    <lineage>
        <taxon>Bacteria</taxon>
        <taxon>Thermotogati</taxon>
        <taxon>Deinococcota</taxon>
        <taxon>Deinococci</taxon>
        <taxon>Trueperales</taxon>
        <taxon>Trueperaceae</taxon>
        <taxon>Truepera</taxon>
        <taxon>environmental samples</taxon>
    </lineage>
</organism>
<proteinExistence type="inferred from homology"/>
<accession>A0A6J4V3P8</accession>
<keyword evidence="6 8" id="KW-0648">Protein biosynthesis</keyword>
<dbReference type="EMBL" id="CADCWP010000099">
    <property type="protein sequence ID" value="CAA9568595.1"/>
    <property type="molecule type" value="Genomic_DNA"/>
</dbReference>
<dbReference type="CDD" id="cd00777">
    <property type="entry name" value="AspRS_core"/>
    <property type="match status" value="1"/>
</dbReference>
<dbReference type="Pfam" id="PF00152">
    <property type="entry name" value="tRNA-synt_2"/>
    <property type="match status" value="1"/>
</dbReference>
<comment type="similarity">
    <text evidence="1 8">Belongs to the class-II aminoacyl-tRNA synthetase family. Type 1 subfamily.</text>
</comment>
<feature type="binding site" evidence="8">
    <location>
        <position position="231"/>
    </location>
    <ligand>
        <name>ATP</name>
        <dbReference type="ChEBI" id="CHEBI:30616"/>
    </ligand>
</feature>
<dbReference type="SUPFAM" id="SSF55261">
    <property type="entry name" value="GAD domain-like"/>
    <property type="match status" value="1"/>
</dbReference>
<dbReference type="PANTHER" id="PTHR22594">
    <property type="entry name" value="ASPARTYL/LYSYL-TRNA SYNTHETASE"/>
    <property type="match status" value="1"/>
</dbReference>
<dbReference type="GO" id="GO:0005737">
    <property type="term" value="C:cytoplasm"/>
    <property type="evidence" value="ECO:0007669"/>
    <property type="project" value="UniProtKB-SubCell"/>
</dbReference>
<comment type="catalytic activity">
    <reaction evidence="8">
        <text>tRNA(Asp) + L-aspartate + ATP = L-aspartyl-tRNA(Asp) + AMP + diphosphate</text>
        <dbReference type="Rhea" id="RHEA:19649"/>
        <dbReference type="Rhea" id="RHEA-COMP:9660"/>
        <dbReference type="Rhea" id="RHEA-COMP:9678"/>
        <dbReference type="ChEBI" id="CHEBI:29991"/>
        <dbReference type="ChEBI" id="CHEBI:30616"/>
        <dbReference type="ChEBI" id="CHEBI:33019"/>
        <dbReference type="ChEBI" id="CHEBI:78442"/>
        <dbReference type="ChEBI" id="CHEBI:78516"/>
        <dbReference type="ChEBI" id="CHEBI:456215"/>
        <dbReference type="EC" id="6.1.1.12"/>
    </reaction>
</comment>
<keyword evidence="7 8" id="KW-0030">Aminoacyl-tRNA synthetase</keyword>
<keyword evidence="4 8" id="KW-0547">Nucleotide-binding</keyword>
<comment type="function">
    <text evidence="8">Catalyzes the attachment of L-aspartate to tRNA(Asp) in a two-step reaction: L-aspartate is first activated by ATP to form Asp-AMP and then transferred to the acceptor end of tRNA(Asp).</text>
</comment>
<feature type="binding site" evidence="8">
    <location>
        <position position="176"/>
    </location>
    <ligand>
        <name>L-aspartate</name>
        <dbReference type="ChEBI" id="CHEBI:29991"/>
    </ligand>
</feature>
<keyword evidence="3 8" id="KW-0436">Ligase</keyword>
<comment type="subcellular location">
    <subcellularLocation>
        <location evidence="8">Cytoplasm</location>
    </subcellularLocation>
</comment>
<feature type="binding site" evidence="8">
    <location>
        <position position="448"/>
    </location>
    <ligand>
        <name>L-aspartate</name>
        <dbReference type="ChEBI" id="CHEBI:29991"/>
    </ligand>
</feature>
<dbReference type="HAMAP" id="MF_00044">
    <property type="entry name" value="Asp_tRNA_synth_type1"/>
    <property type="match status" value="1"/>
</dbReference>
<dbReference type="CDD" id="cd04317">
    <property type="entry name" value="EcAspRS_like_N"/>
    <property type="match status" value="1"/>
</dbReference>
<evidence type="ECO:0000256" key="4">
    <source>
        <dbReference type="ARBA" id="ARBA00022741"/>
    </source>
</evidence>
<dbReference type="NCBIfam" id="NF001750">
    <property type="entry name" value="PRK00476.1"/>
    <property type="match status" value="1"/>
</dbReference>
<dbReference type="Pfam" id="PF02938">
    <property type="entry name" value="GAD"/>
    <property type="match status" value="1"/>
</dbReference>
<feature type="binding site" evidence="8">
    <location>
        <position position="489"/>
    </location>
    <ligand>
        <name>L-aspartate</name>
        <dbReference type="ChEBI" id="CHEBI:29991"/>
    </ligand>
</feature>
<dbReference type="InterPro" id="IPR029351">
    <property type="entry name" value="GAD_dom"/>
</dbReference>
<dbReference type="InterPro" id="IPR012340">
    <property type="entry name" value="NA-bd_OB-fold"/>
</dbReference>
<dbReference type="GO" id="GO:0005524">
    <property type="term" value="F:ATP binding"/>
    <property type="evidence" value="ECO:0007669"/>
    <property type="project" value="UniProtKB-UniRule"/>
</dbReference>
<dbReference type="InterPro" id="IPR004365">
    <property type="entry name" value="NA-bd_OB_tRNA"/>
</dbReference>
<dbReference type="PANTHER" id="PTHR22594:SF5">
    <property type="entry name" value="ASPARTATE--TRNA LIGASE, MITOCHONDRIAL"/>
    <property type="match status" value="1"/>
</dbReference>
<dbReference type="Gene3D" id="2.40.50.140">
    <property type="entry name" value="Nucleic acid-binding proteins"/>
    <property type="match status" value="1"/>
</dbReference>
<dbReference type="InterPro" id="IPR002312">
    <property type="entry name" value="Asp/Asn-tRNA-synth_IIb"/>
</dbReference>
<reference evidence="10" key="1">
    <citation type="submission" date="2020-02" db="EMBL/GenBank/DDBJ databases">
        <authorList>
            <person name="Meier V. D."/>
        </authorList>
    </citation>
    <scope>NUCLEOTIDE SEQUENCE</scope>
    <source>
        <strain evidence="10">AVDCRST_MAG86</strain>
    </source>
</reference>
<dbReference type="Pfam" id="PF01336">
    <property type="entry name" value="tRNA_anti-codon"/>
    <property type="match status" value="1"/>
</dbReference>
<dbReference type="SUPFAM" id="SSF50249">
    <property type="entry name" value="Nucleic acid-binding proteins"/>
    <property type="match status" value="1"/>
</dbReference>
<feature type="binding site" evidence="8">
    <location>
        <begin position="222"/>
        <end position="224"/>
    </location>
    <ligand>
        <name>ATP</name>
        <dbReference type="ChEBI" id="CHEBI:30616"/>
    </ligand>
</feature>
<dbReference type="InterPro" id="IPR004115">
    <property type="entry name" value="GAD-like_sf"/>
</dbReference>
<dbReference type="PROSITE" id="PS50862">
    <property type="entry name" value="AA_TRNA_LIGASE_II"/>
    <property type="match status" value="1"/>
</dbReference>
<dbReference type="InterPro" id="IPR006195">
    <property type="entry name" value="aa-tRNA-synth_II"/>
</dbReference>
<feature type="binding site" evidence="8">
    <location>
        <position position="482"/>
    </location>
    <ligand>
        <name>ATP</name>
        <dbReference type="ChEBI" id="CHEBI:30616"/>
    </ligand>
</feature>
<keyword evidence="2 8" id="KW-0963">Cytoplasm</keyword>
<evidence type="ECO:0000256" key="5">
    <source>
        <dbReference type="ARBA" id="ARBA00022840"/>
    </source>
</evidence>
<feature type="region of interest" description="Aspartate" evidence="8">
    <location>
        <begin position="200"/>
        <end position="203"/>
    </location>
</feature>
<feature type="binding site" evidence="8">
    <location>
        <begin position="534"/>
        <end position="537"/>
    </location>
    <ligand>
        <name>ATP</name>
        <dbReference type="ChEBI" id="CHEBI:30616"/>
    </ligand>
</feature>
<name>A0A6J4V3P8_9DEIN</name>
<dbReference type="InterPro" id="IPR004364">
    <property type="entry name" value="Aa-tRNA-synt_II"/>
</dbReference>
<dbReference type="GO" id="GO:0006422">
    <property type="term" value="P:aspartyl-tRNA aminoacylation"/>
    <property type="evidence" value="ECO:0007669"/>
    <property type="project" value="UniProtKB-UniRule"/>
</dbReference>
<dbReference type="GO" id="GO:0004815">
    <property type="term" value="F:aspartate-tRNA ligase activity"/>
    <property type="evidence" value="ECO:0007669"/>
    <property type="project" value="UniProtKB-UniRule"/>
</dbReference>
<evidence type="ECO:0000256" key="3">
    <source>
        <dbReference type="ARBA" id="ARBA00022598"/>
    </source>
</evidence>
<evidence type="ECO:0000313" key="10">
    <source>
        <dbReference type="EMBL" id="CAA9568595.1"/>
    </source>
</evidence>
<evidence type="ECO:0000256" key="2">
    <source>
        <dbReference type="ARBA" id="ARBA00022490"/>
    </source>
</evidence>
<sequence>MKRTHTCGELRAADEGRSVTLQGWVHRRRDLGGLIFLDLRDRTGLVQIVIEPGSSAFAVGERLRPEFIVELGGKLRQRPETQRSTRLPTGAVEVVADTVTVLSEAKTPPFVLNNPGEAAEVSEELRLKYRYLDLRRPEAAAPLRLRHRVTKAIWDFLDAEDFIQVETPLLTLSTPEGARDYVVPSRTQPGSFYALPQSPQLFKQLLMMGGFERYFQIARCFRDEDLRADRQPDFTQLDIEMSFVDQDDILDLNERLMQHVIKTALGCYISVPFPRLSYQDAMNRYGSDKPDVRFGLELADLSPIFAGTTFRGFASVLAEGGSVRALPVPEEHALSRKRLGELEAHAKTYGAQGLAWLRRECEGFAGPIAKFLTDTEVRALTQHAQGEGDLLLIVAGHTRVACEALGAVRLRLARELALIPEGELAFLWVVDFPLLERDDETGGYTYMHHPFTRPREEDLPLLHAEPVKARAWAYDLVLNGFEIGGGSLRIYTLETQLAMFRTLGFSDDEARERFGFFLDALAYGAPPHGGVAWGLDRLIMLLSGAGSLRDVIAFPKNQRGADPLTGAPGPLTQAQLDELSLRLAEHPGGHEEGA</sequence>
<dbReference type="InterPro" id="IPR047090">
    <property type="entry name" value="AspRS_core"/>
</dbReference>
<dbReference type="AlphaFoldDB" id="A0A6J4V3P8"/>
<evidence type="ECO:0000259" key="9">
    <source>
        <dbReference type="PROSITE" id="PS50862"/>
    </source>
</evidence>
<evidence type="ECO:0000256" key="6">
    <source>
        <dbReference type="ARBA" id="ARBA00022917"/>
    </source>
</evidence>
<dbReference type="SUPFAM" id="SSF55681">
    <property type="entry name" value="Class II aaRS and biotin synthetases"/>
    <property type="match status" value="1"/>
</dbReference>
<dbReference type="NCBIfam" id="TIGR00459">
    <property type="entry name" value="aspS_bact"/>
    <property type="match status" value="1"/>
</dbReference>
<dbReference type="InterPro" id="IPR004524">
    <property type="entry name" value="Asp-tRNA-ligase_1"/>
</dbReference>
<comment type="subunit">
    <text evidence="8">Homodimer.</text>
</comment>
<comment type="caution">
    <text evidence="8">Lacks conserved residue(s) required for the propagation of feature annotation.</text>
</comment>
<dbReference type="PRINTS" id="PR01042">
    <property type="entry name" value="TRNASYNTHASP"/>
</dbReference>
<dbReference type="EC" id="6.1.1.12" evidence="8"/>